<reference evidence="14" key="2">
    <citation type="submission" date="2012-01" db="EMBL/GenBank/DDBJ databases">
        <title>Complete sequence of chromosome of Marinitoga piezophila KA3.</title>
        <authorList>
            <person name="Lucas S."/>
            <person name="Han J."/>
            <person name="Lapidus A."/>
            <person name="Cheng J.-F."/>
            <person name="Goodwin L."/>
            <person name="Pitluck S."/>
            <person name="Peters L."/>
            <person name="Mikhailova N."/>
            <person name="Teshima H."/>
            <person name="Detter J.C."/>
            <person name="Han C."/>
            <person name="Tapia R."/>
            <person name="Land M."/>
            <person name="Hauser L."/>
            <person name="Kyrpides N."/>
            <person name="Ivanova N."/>
            <person name="Pagani I."/>
            <person name="Jebbar M."/>
            <person name="Vannier P."/>
            <person name="Oger P."/>
            <person name="Cario A."/>
            <person name="Bartlett D."/>
            <person name="Noll K.M."/>
            <person name="Woyke T."/>
        </authorList>
    </citation>
    <scope>NUCLEOTIDE SEQUENCE [LARGE SCALE GENOMIC DNA]</scope>
    <source>
        <strain evidence="14">DSM 14283 / JCM 11233 / KA3</strain>
    </source>
</reference>
<protein>
    <recommendedName>
        <fullName evidence="4">Type-4 uracil-DNA glycosylase</fullName>
        <ecNumber evidence="3">3.2.2.27</ecNumber>
    </recommendedName>
</protein>
<dbReference type="Gene3D" id="3.40.470.10">
    <property type="entry name" value="Uracil-DNA glycosylase-like domain"/>
    <property type="match status" value="1"/>
</dbReference>
<dbReference type="SMART" id="SM00987">
    <property type="entry name" value="UreE_C"/>
    <property type="match status" value="1"/>
</dbReference>
<evidence type="ECO:0000256" key="8">
    <source>
        <dbReference type="ARBA" id="ARBA00022801"/>
    </source>
</evidence>
<keyword evidence="10" id="KW-0411">Iron-sulfur</keyword>
<dbReference type="AlphaFoldDB" id="H2J7L7"/>
<feature type="domain" description="Uracil-DNA glycosylase-like" evidence="12">
    <location>
        <begin position="31"/>
        <end position="184"/>
    </location>
</feature>
<dbReference type="eggNOG" id="COG1573">
    <property type="taxonomic scope" value="Bacteria"/>
</dbReference>
<dbReference type="EMBL" id="CP003257">
    <property type="protein sequence ID" value="AEX85358.1"/>
    <property type="molecule type" value="Genomic_DNA"/>
</dbReference>
<keyword evidence="11" id="KW-0234">DNA repair</keyword>
<comment type="catalytic activity">
    <reaction evidence="1">
        <text>Hydrolyzes single-stranded DNA or mismatched double-stranded DNA and polynucleotides, releasing free uracil.</text>
        <dbReference type="EC" id="3.2.2.27"/>
    </reaction>
</comment>
<accession>H2J7L7</accession>
<evidence type="ECO:0000256" key="1">
    <source>
        <dbReference type="ARBA" id="ARBA00001400"/>
    </source>
</evidence>
<dbReference type="Proteomes" id="UP000007161">
    <property type="component" value="Chromosome"/>
</dbReference>
<dbReference type="InterPro" id="IPR051536">
    <property type="entry name" value="UDG_Type-4/5"/>
</dbReference>
<proteinExistence type="inferred from homology"/>
<dbReference type="SMART" id="SM00986">
    <property type="entry name" value="UDG"/>
    <property type="match status" value="1"/>
</dbReference>
<dbReference type="GO" id="GO:0046872">
    <property type="term" value="F:metal ion binding"/>
    <property type="evidence" value="ECO:0007669"/>
    <property type="project" value="UniProtKB-KW"/>
</dbReference>
<evidence type="ECO:0000256" key="10">
    <source>
        <dbReference type="ARBA" id="ARBA00023014"/>
    </source>
</evidence>
<evidence type="ECO:0000256" key="3">
    <source>
        <dbReference type="ARBA" id="ARBA00012030"/>
    </source>
</evidence>
<dbReference type="Pfam" id="PF03167">
    <property type="entry name" value="UDG"/>
    <property type="match status" value="1"/>
</dbReference>
<dbReference type="KEGG" id="mpz:Marpi_0946"/>
<dbReference type="GO" id="GO:0004844">
    <property type="term" value="F:uracil DNA N-glycosylase activity"/>
    <property type="evidence" value="ECO:0007669"/>
    <property type="project" value="UniProtKB-EC"/>
</dbReference>
<reference evidence="13 14" key="1">
    <citation type="journal article" date="2012" name="J. Bacteriol.">
        <title>Complete Genome Sequence of the Thermophilic, Piezophilic, Heterotrophic Bacterium Marinitoga piezophila KA3.</title>
        <authorList>
            <person name="Lucas S."/>
            <person name="Han J."/>
            <person name="Lapidus A."/>
            <person name="Cheng J.F."/>
            <person name="Goodwin L.A."/>
            <person name="Pitluck S."/>
            <person name="Peters L."/>
            <person name="Mikhailova N."/>
            <person name="Teshima H."/>
            <person name="Detter J.C."/>
            <person name="Han C."/>
            <person name="Tapia R."/>
            <person name="Land M."/>
            <person name="Hauser L."/>
            <person name="Kyrpides N.C."/>
            <person name="Ivanova N."/>
            <person name="Pagani I."/>
            <person name="Vannier P."/>
            <person name="Oger P."/>
            <person name="Bartlett D.H."/>
            <person name="Noll K.M."/>
            <person name="Woyke T."/>
            <person name="Jebbar M."/>
        </authorList>
    </citation>
    <scope>NUCLEOTIDE SEQUENCE [LARGE SCALE GENOMIC DNA]</scope>
    <source>
        <strain evidence="14">DSM 14283 / JCM 11233 / KA3</strain>
    </source>
</reference>
<dbReference type="PANTHER" id="PTHR33693">
    <property type="entry name" value="TYPE-5 URACIL-DNA GLYCOSYLASE"/>
    <property type="match status" value="1"/>
</dbReference>
<comment type="similarity">
    <text evidence="2">Belongs to the uracil-DNA glycosylase (UDG) superfamily. Type 4 (UDGa) family.</text>
</comment>
<evidence type="ECO:0000256" key="4">
    <source>
        <dbReference type="ARBA" id="ARBA00019403"/>
    </source>
</evidence>
<evidence type="ECO:0000256" key="7">
    <source>
        <dbReference type="ARBA" id="ARBA00022763"/>
    </source>
</evidence>
<organism evidence="13 14">
    <name type="scientific">Marinitoga piezophila (strain DSM 14283 / JCM 11233 / KA3)</name>
    <dbReference type="NCBI Taxonomy" id="443254"/>
    <lineage>
        <taxon>Bacteria</taxon>
        <taxon>Thermotogati</taxon>
        <taxon>Thermotogota</taxon>
        <taxon>Thermotogae</taxon>
        <taxon>Petrotogales</taxon>
        <taxon>Petrotogaceae</taxon>
        <taxon>Marinitoga</taxon>
    </lineage>
</organism>
<dbReference type="RefSeq" id="WP_014296430.1">
    <property type="nucleotide sequence ID" value="NC_016751.1"/>
</dbReference>
<dbReference type="PANTHER" id="PTHR33693:SF1">
    <property type="entry name" value="TYPE-4 URACIL-DNA GLYCOSYLASE"/>
    <property type="match status" value="1"/>
</dbReference>
<keyword evidence="7" id="KW-0227">DNA damage</keyword>
<evidence type="ECO:0000313" key="14">
    <source>
        <dbReference type="Proteomes" id="UP000007161"/>
    </source>
</evidence>
<evidence type="ECO:0000256" key="5">
    <source>
        <dbReference type="ARBA" id="ARBA00022485"/>
    </source>
</evidence>
<keyword evidence="9" id="KW-0408">Iron</keyword>
<evidence type="ECO:0000256" key="11">
    <source>
        <dbReference type="ARBA" id="ARBA00023204"/>
    </source>
</evidence>
<dbReference type="InterPro" id="IPR005122">
    <property type="entry name" value="Uracil-DNA_glycosylase-like"/>
</dbReference>
<gene>
    <name evidence="13" type="ordered locus">Marpi_0946</name>
</gene>
<keyword evidence="14" id="KW-1185">Reference proteome</keyword>
<evidence type="ECO:0000256" key="2">
    <source>
        <dbReference type="ARBA" id="ARBA00006521"/>
    </source>
</evidence>
<dbReference type="GO" id="GO:0006281">
    <property type="term" value="P:DNA repair"/>
    <property type="evidence" value="ECO:0007669"/>
    <property type="project" value="UniProtKB-KW"/>
</dbReference>
<evidence type="ECO:0000313" key="13">
    <source>
        <dbReference type="EMBL" id="AEX85358.1"/>
    </source>
</evidence>
<dbReference type="CDD" id="cd10030">
    <property type="entry name" value="UDG-F4_TTUDGA_SPO1dp_like"/>
    <property type="match status" value="1"/>
</dbReference>
<dbReference type="NCBIfam" id="TIGR00758">
    <property type="entry name" value="UDG_fam4"/>
    <property type="match status" value="1"/>
</dbReference>
<keyword evidence="5" id="KW-0004">4Fe-4S</keyword>
<evidence type="ECO:0000256" key="6">
    <source>
        <dbReference type="ARBA" id="ARBA00022723"/>
    </source>
</evidence>
<dbReference type="OrthoDB" id="5290748at2"/>
<dbReference type="GO" id="GO:0051539">
    <property type="term" value="F:4 iron, 4 sulfur cluster binding"/>
    <property type="evidence" value="ECO:0007669"/>
    <property type="project" value="UniProtKB-KW"/>
</dbReference>
<dbReference type="InterPro" id="IPR005273">
    <property type="entry name" value="Ura-DNA_glyco_family4"/>
</dbReference>
<keyword evidence="6" id="KW-0479">Metal-binding</keyword>
<sequence>MGKMEDMDIISEKIKKCKGCSLSLSRNNVVVGEGSLDTPIMFVGEGPGANEDLQGRPFVGRAGNLLDKLLKEVAKINREDLYITNVVKCRPPKNRVPTGEEMEKCSHFLLAQVMTIKPKIIVALGSTALNYFLKQTVPITKHRGRFKEWYGDIYIFPTFHPSYLLRNRSEKEGSPLFYAKIDMQAIGYMYKQLKNNPDLDIKKLVTTVEKGVIAAENKINKG</sequence>
<keyword evidence="8" id="KW-0378">Hydrolase</keyword>
<dbReference type="InterPro" id="IPR036895">
    <property type="entry name" value="Uracil-DNA_glycosylase-like_sf"/>
</dbReference>
<dbReference type="HOGENOM" id="CLU_044815_1_3_0"/>
<dbReference type="EC" id="3.2.2.27" evidence="3"/>
<dbReference type="STRING" id="443254.Marpi_0946"/>
<name>H2J7L7_MARPK</name>
<evidence type="ECO:0000256" key="9">
    <source>
        <dbReference type="ARBA" id="ARBA00023004"/>
    </source>
</evidence>
<dbReference type="SUPFAM" id="SSF52141">
    <property type="entry name" value="Uracil-DNA glycosylase-like"/>
    <property type="match status" value="1"/>
</dbReference>
<evidence type="ECO:0000259" key="12">
    <source>
        <dbReference type="SMART" id="SM00986"/>
    </source>
</evidence>